<dbReference type="EMBL" id="JANBUL010000240">
    <property type="protein sequence ID" value="KAJ2778234.1"/>
    <property type="molecule type" value="Genomic_DNA"/>
</dbReference>
<dbReference type="Pfam" id="PF00766">
    <property type="entry name" value="ETF_alpha"/>
    <property type="match status" value="1"/>
</dbReference>
<reference evidence="13" key="1">
    <citation type="submission" date="2022-07" db="EMBL/GenBank/DDBJ databases">
        <title>Phylogenomic reconstructions and comparative analyses of Kickxellomycotina fungi.</title>
        <authorList>
            <person name="Reynolds N.K."/>
            <person name="Stajich J.E."/>
            <person name="Barry K."/>
            <person name="Grigoriev I.V."/>
            <person name="Crous P."/>
            <person name="Smith M.E."/>
        </authorList>
    </citation>
    <scope>NUCLEOTIDE SEQUENCE</scope>
    <source>
        <strain evidence="13">NBRC 105414</strain>
    </source>
</reference>
<keyword evidence="7 9" id="KW-0249">Electron transport</keyword>
<dbReference type="InterPro" id="IPR014729">
    <property type="entry name" value="Rossmann-like_a/b/a_fold"/>
</dbReference>
<accession>A0A9W8H711</accession>
<dbReference type="InterPro" id="IPR014731">
    <property type="entry name" value="ETF_asu_C"/>
</dbReference>
<evidence type="ECO:0000256" key="5">
    <source>
        <dbReference type="ARBA" id="ARBA00022630"/>
    </source>
</evidence>
<evidence type="ECO:0000256" key="7">
    <source>
        <dbReference type="ARBA" id="ARBA00022982"/>
    </source>
</evidence>
<feature type="binding site" evidence="10">
    <location>
        <position position="318"/>
    </location>
    <ligand>
        <name>FAD</name>
        <dbReference type="ChEBI" id="CHEBI:57692"/>
    </ligand>
</feature>
<sequence length="348" mass="34811">MLGLTARRLGARAAAAAAAAAAAHGRLFAAQRAALSSLVYVETKGADGGFDEGALSAITAARALAGPVTAVVAGTGAAAAAKAVAAVEGVAKVVVAQDAAYDHALPETTASLLKALQAKEAATHVFAPHSAAGKNVLPRLAALLDAQQISDVVAVESEDTFVRPVYAGNAIATVKSSDPVKIVTVRTAAFPAAPASGAAPAPEEPAPPVDAAPLSSWLGEDVAKSDRPDLASAKRVVSGGRAVKSAEGFKVIYDLADKIGAGVGASRAAVDAGYCDNSLQVGQTGRIVAPELYIAIGISGAIQHLAGMKDSKVIVAINKDADAPIFQIADYGLVGDLFAIVPELTEKI</sequence>
<dbReference type="PANTHER" id="PTHR43153:SF1">
    <property type="entry name" value="ELECTRON TRANSFER FLAVOPROTEIN SUBUNIT ALPHA, MITOCHONDRIAL"/>
    <property type="match status" value="1"/>
</dbReference>
<dbReference type="PANTHER" id="PTHR43153">
    <property type="entry name" value="ELECTRON TRANSFER FLAVOPROTEIN ALPHA"/>
    <property type="match status" value="1"/>
</dbReference>
<dbReference type="PIRSF" id="PIRSF000089">
    <property type="entry name" value="Electra_flavoP_a"/>
    <property type="match status" value="1"/>
</dbReference>
<evidence type="ECO:0000256" key="8">
    <source>
        <dbReference type="ARBA" id="ARBA00025416"/>
    </source>
</evidence>
<dbReference type="InterPro" id="IPR029035">
    <property type="entry name" value="DHS-like_NAD/FAD-binding_dom"/>
</dbReference>
<evidence type="ECO:0000256" key="3">
    <source>
        <dbReference type="ARBA" id="ARBA00011355"/>
    </source>
</evidence>
<dbReference type="InterPro" id="IPR014730">
    <property type="entry name" value="ETF_a/b_N"/>
</dbReference>
<gene>
    <name evidence="13" type="primary">ETF1</name>
    <name evidence="13" type="ORF">H4R18_004710</name>
</gene>
<dbReference type="CDD" id="cd01715">
    <property type="entry name" value="ETF_alpha"/>
    <property type="match status" value="1"/>
</dbReference>
<evidence type="ECO:0000256" key="1">
    <source>
        <dbReference type="ARBA" id="ARBA00004305"/>
    </source>
</evidence>
<evidence type="ECO:0000256" key="10">
    <source>
        <dbReference type="PIRSR" id="PIRSR000089-1"/>
    </source>
</evidence>
<feature type="binding site" evidence="10">
    <location>
        <position position="241"/>
    </location>
    <ligand>
        <name>FAD</name>
        <dbReference type="ChEBI" id="CHEBI:57692"/>
    </ligand>
</feature>
<feature type="binding site" evidence="10">
    <location>
        <begin position="297"/>
        <end position="304"/>
    </location>
    <ligand>
        <name>FAD</name>
        <dbReference type="ChEBI" id="CHEBI:57692"/>
    </ligand>
</feature>
<protein>
    <recommendedName>
        <fullName evidence="9">Probable electron transfer flavoprotein subunit alpha</fullName>
    </recommendedName>
</protein>
<comment type="subcellular location">
    <subcellularLocation>
        <location evidence="1 9">Mitochondrion matrix</location>
    </subcellularLocation>
</comment>
<keyword evidence="6 9" id="KW-0274">FAD</keyword>
<evidence type="ECO:0000313" key="13">
    <source>
        <dbReference type="EMBL" id="KAJ2778234.1"/>
    </source>
</evidence>
<evidence type="ECO:0000256" key="4">
    <source>
        <dbReference type="ARBA" id="ARBA00022448"/>
    </source>
</evidence>
<comment type="caution">
    <text evidence="13">The sequence shown here is derived from an EMBL/GenBank/DDBJ whole genome shotgun (WGS) entry which is preliminary data.</text>
</comment>
<dbReference type="AlphaFoldDB" id="A0A9W8H711"/>
<dbReference type="GO" id="GO:0005759">
    <property type="term" value="C:mitochondrial matrix"/>
    <property type="evidence" value="ECO:0007669"/>
    <property type="project" value="UniProtKB-SubCell"/>
</dbReference>
<evidence type="ECO:0000313" key="14">
    <source>
        <dbReference type="Proteomes" id="UP001140217"/>
    </source>
</evidence>
<dbReference type="Proteomes" id="UP001140217">
    <property type="component" value="Unassembled WGS sequence"/>
</dbReference>
<evidence type="ECO:0000256" key="6">
    <source>
        <dbReference type="ARBA" id="ARBA00022827"/>
    </source>
</evidence>
<dbReference type="OrthoDB" id="1715808at2759"/>
<comment type="subunit">
    <text evidence="3 9">Heterodimer of an alpha and a beta subunit.</text>
</comment>
<evidence type="ECO:0000256" key="2">
    <source>
        <dbReference type="ARBA" id="ARBA00005817"/>
    </source>
</evidence>
<proteinExistence type="inferred from homology"/>
<dbReference type="InterPro" id="IPR033947">
    <property type="entry name" value="ETF_alpha_N"/>
</dbReference>
<dbReference type="Pfam" id="PF01012">
    <property type="entry name" value="ETF"/>
    <property type="match status" value="1"/>
</dbReference>
<comment type="function">
    <text evidence="8 9">The electron transfer flavoprotein serves as a specific electron acceptor for several dehydrogenases, including five acyl-CoA dehydrogenases, glutaryl-CoA and sarcosine dehydrogenase. It transfers the electrons to the main mitochondrial respiratory chain via ETF-ubiquinone oxidoreductase (ETF dehydrogenase).</text>
</comment>
<dbReference type="PROSITE" id="PS00696">
    <property type="entry name" value="ETF_ALPHA"/>
    <property type="match status" value="1"/>
</dbReference>
<comment type="cofactor">
    <cofactor evidence="9 10">
        <name>FAD</name>
        <dbReference type="ChEBI" id="CHEBI:57692"/>
    </cofactor>
    <text evidence="9 10">Binds 1 FAD per dimer.</text>
</comment>
<keyword evidence="5 9" id="KW-0285">Flavoprotein</keyword>
<keyword evidence="4 9" id="KW-0813">Transport</keyword>
<dbReference type="Gene3D" id="3.40.50.1220">
    <property type="entry name" value="TPP-binding domain"/>
    <property type="match status" value="1"/>
</dbReference>
<feature type="region of interest" description="Disordered" evidence="11">
    <location>
        <begin position="194"/>
        <end position="213"/>
    </location>
</feature>
<dbReference type="SUPFAM" id="SSF52467">
    <property type="entry name" value="DHS-like NAD/FAD-binding domain"/>
    <property type="match status" value="1"/>
</dbReference>
<dbReference type="SUPFAM" id="SSF52402">
    <property type="entry name" value="Adenine nucleotide alpha hydrolases-like"/>
    <property type="match status" value="1"/>
</dbReference>
<dbReference type="FunFam" id="3.40.50.620:FF:000041">
    <property type="entry name" value="Electron transfer flavoprotein alpha subunit"/>
    <property type="match status" value="1"/>
</dbReference>
<dbReference type="InterPro" id="IPR018206">
    <property type="entry name" value="ETF_asu_C_CS"/>
</dbReference>
<dbReference type="GO" id="GO:0009055">
    <property type="term" value="F:electron transfer activity"/>
    <property type="evidence" value="ECO:0007669"/>
    <property type="project" value="InterPro"/>
</dbReference>
<keyword evidence="14" id="KW-1185">Reference proteome</keyword>
<feature type="binding site" evidence="10">
    <location>
        <begin position="280"/>
        <end position="284"/>
    </location>
    <ligand>
        <name>FAD</name>
        <dbReference type="ChEBI" id="CHEBI:57692"/>
    </ligand>
</feature>
<dbReference type="InterPro" id="IPR001308">
    <property type="entry name" value="ETF_a/FixB"/>
</dbReference>
<organism evidence="13 14">
    <name type="scientific">Coemansia javaensis</name>
    <dbReference type="NCBI Taxonomy" id="2761396"/>
    <lineage>
        <taxon>Eukaryota</taxon>
        <taxon>Fungi</taxon>
        <taxon>Fungi incertae sedis</taxon>
        <taxon>Zoopagomycota</taxon>
        <taxon>Kickxellomycotina</taxon>
        <taxon>Kickxellomycetes</taxon>
        <taxon>Kickxellales</taxon>
        <taxon>Kickxellaceae</taxon>
        <taxon>Coemansia</taxon>
    </lineage>
</organism>
<dbReference type="Gene3D" id="3.40.50.620">
    <property type="entry name" value="HUPs"/>
    <property type="match status" value="1"/>
</dbReference>
<evidence type="ECO:0000259" key="12">
    <source>
        <dbReference type="SMART" id="SM00893"/>
    </source>
</evidence>
<dbReference type="FunFam" id="3.40.50.1220:FF:000001">
    <property type="entry name" value="Electron transfer flavoprotein, alpha subunit"/>
    <property type="match status" value="1"/>
</dbReference>
<dbReference type="GO" id="GO:0033539">
    <property type="term" value="P:fatty acid beta-oxidation using acyl-CoA dehydrogenase"/>
    <property type="evidence" value="ECO:0007669"/>
    <property type="project" value="TreeGrafter"/>
</dbReference>
<evidence type="ECO:0000256" key="11">
    <source>
        <dbReference type="SAM" id="MobiDB-lite"/>
    </source>
</evidence>
<dbReference type="SMART" id="SM00893">
    <property type="entry name" value="ETF"/>
    <property type="match status" value="1"/>
</dbReference>
<comment type="similarity">
    <text evidence="2 9">Belongs to the ETF alpha-subunit/FixB family.</text>
</comment>
<feature type="binding site" evidence="10">
    <location>
        <begin position="266"/>
        <end position="267"/>
    </location>
    <ligand>
        <name>FAD</name>
        <dbReference type="ChEBI" id="CHEBI:57692"/>
    </ligand>
</feature>
<keyword evidence="9" id="KW-0496">Mitochondrion</keyword>
<dbReference type="GO" id="GO:0050660">
    <property type="term" value="F:flavin adenine dinucleotide binding"/>
    <property type="evidence" value="ECO:0007669"/>
    <property type="project" value="InterPro"/>
</dbReference>
<feature type="domain" description="Electron transfer flavoprotein alpha/beta-subunit N-terminal" evidence="12">
    <location>
        <begin position="37"/>
        <end position="221"/>
    </location>
</feature>
<name>A0A9W8H711_9FUNG</name>
<evidence type="ECO:0000256" key="9">
    <source>
        <dbReference type="PIRNR" id="PIRNR000089"/>
    </source>
</evidence>